<protein>
    <submittedName>
        <fullName evidence="1">Cytochrome P450</fullName>
    </submittedName>
</protein>
<organism evidence="1 2">
    <name type="scientific">Leucogyrophana mollusca</name>
    <dbReference type="NCBI Taxonomy" id="85980"/>
    <lineage>
        <taxon>Eukaryota</taxon>
        <taxon>Fungi</taxon>
        <taxon>Dikarya</taxon>
        <taxon>Basidiomycota</taxon>
        <taxon>Agaricomycotina</taxon>
        <taxon>Agaricomycetes</taxon>
        <taxon>Agaricomycetidae</taxon>
        <taxon>Boletales</taxon>
        <taxon>Boletales incertae sedis</taxon>
        <taxon>Leucogyrophana</taxon>
    </lineage>
</organism>
<evidence type="ECO:0000313" key="2">
    <source>
        <dbReference type="Proteomes" id="UP000790709"/>
    </source>
</evidence>
<name>A0ACB8BPR4_9AGAM</name>
<reference evidence="1" key="1">
    <citation type="journal article" date="2021" name="New Phytol.">
        <title>Evolutionary innovations through gain and loss of genes in the ectomycorrhizal Boletales.</title>
        <authorList>
            <person name="Wu G."/>
            <person name="Miyauchi S."/>
            <person name="Morin E."/>
            <person name="Kuo A."/>
            <person name="Drula E."/>
            <person name="Varga T."/>
            <person name="Kohler A."/>
            <person name="Feng B."/>
            <person name="Cao Y."/>
            <person name="Lipzen A."/>
            <person name="Daum C."/>
            <person name="Hundley H."/>
            <person name="Pangilinan J."/>
            <person name="Johnson J."/>
            <person name="Barry K."/>
            <person name="LaButti K."/>
            <person name="Ng V."/>
            <person name="Ahrendt S."/>
            <person name="Min B."/>
            <person name="Choi I.G."/>
            <person name="Park H."/>
            <person name="Plett J.M."/>
            <person name="Magnuson J."/>
            <person name="Spatafora J.W."/>
            <person name="Nagy L.G."/>
            <person name="Henrissat B."/>
            <person name="Grigoriev I.V."/>
            <person name="Yang Z.L."/>
            <person name="Xu J."/>
            <person name="Martin F.M."/>
        </authorList>
    </citation>
    <scope>NUCLEOTIDE SEQUENCE</scope>
    <source>
        <strain evidence="1">KUC20120723A-06</strain>
    </source>
</reference>
<comment type="caution">
    <text evidence="1">The sequence shown here is derived from an EMBL/GenBank/DDBJ whole genome shotgun (WGS) entry which is preliminary data.</text>
</comment>
<dbReference type="EMBL" id="MU266365">
    <property type="protein sequence ID" value="KAH7927491.1"/>
    <property type="molecule type" value="Genomic_DNA"/>
</dbReference>
<evidence type="ECO:0000313" key="1">
    <source>
        <dbReference type="EMBL" id="KAH7927491.1"/>
    </source>
</evidence>
<gene>
    <name evidence="1" type="ORF">BV22DRAFT_1006781</name>
</gene>
<proteinExistence type="predicted"/>
<sequence length="492" mass="55444">MTGFLFVAKDLPSSWWICAGLVVAFLIFHTFTVPSHLRHLPRVPIFPLLISYLSGEVEDVRIKRLILPYANERGEGLVLVWALGRWMIHILDYKLAAQMSDNMNLFPKELPPDGLLLWRFIGGSNVLMANGDKWRKHSRVIRDAFGLPIPVDLFTSLAKNLFAVISPPSSPSDSHTVDFSELAQRFALDAVGSSVLGHDFDAIRTESLFVREYNGIMHDIANPIYLIAPWLERIVPRKEVVNRMDSLVDKFKQLLQAKKDEPGDDMMTLMLKDPEMSDEELRDNMVVLFIAGHDTSAGGLSTLIYFLATHPEIQEAAREEVLRVLGPTADPSVGTLSATSLPYLNACIREALRINTPISYIVPRAPINGVTLGKYYIPPNTSLIYNIYAVHHNDSVWGDPKAFRPARFLEKGTPRAAMVKDAWVPFATGPRQCPARNFALYEQRALAVMLLREYEWSLPENSIHKNGLRNAFSPFALTLPHDLHITFTKKKH</sequence>
<dbReference type="Proteomes" id="UP000790709">
    <property type="component" value="Unassembled WGS sequence"/>
</dbReference>
<accession>A0ACB8BPR4</accession>
<keyword evidence="2" id="KW-1185">Reference proteome</keyword>